<dbReference type="RefSeq" id="WP_186638395.1">
    <property type="nucleotide sequence ID" value="NZ_JACOAF010000030.1"/>
</dbReference>
<evidence type="ECO:0000256" key="1">
    <source>
        <dbReference type="SAM" id="MobiDB-lite"/>
    </source>
</evidence>
<keyword evidence="2" id="KW-0732">Signal</keyword>
<evidence type="ECO:0000259" key="3">
    <source>
        <dbReference type="Pfam" id="PF03572"/>
    </source>
</evidence>
<name>A0ABR6VTG1_9BACT</name>
<dbReference type="InterPro" id="IPR005151">
    <property type="entry name" value="Tail-specific_protease"/>
</dbReference>
<evidence type="ECO:0000313" key="4">
    <source>
        <dbReference type="EMBL" id="MBC3540498.1"/>
    </source>
</evidence>
<accession>A0ABR6VTG1</accession>
<dbReference type="EMBL" id="JACOAF010000030">
    <property type="protein sequence ID" value="MBC3540498.1"/>
    <property type="molecule type" value="Genomic_DNA"/>
</dbReference>
<feature type="domain" description="Tail specific protease" evidence="3">
    <location>
        <begin position="131"/>
        <end position="262"/>
    </location>
</feature>
<dbReference type="SUPFAM" id="SSF52096">
    <property type="entry name" value="ClpP/crotonase"/>
    <property type="match status" value="1"/>
</dbReference>
<protein>
    <recommendedName>
        <fullName evidence="3">Tail specific protease domain-containing protein</fullName>
    </recommendedName>
</protein>
<dbReference type="Gene3D" id="3.90.226.10">
    <property type="entry name" value="2-enoyl-CoA Hydratase, Chain A, domain 1"/>
    <property type="match status" value="1"/>
</dbReference>
<feature type="signal peptide" evidence="2">
    <location>
        <begin position="1"/>
        <end position="19"/>
    </location>
</feature>
<reference evidence="4 5" key="1">
    <citation type="journal article" date="2019" name="Int. J. Syst. Evol. Microbiol.">
        <title>Rufibacter sediminis sp. nov., isolated from freshwater lake sediment.</title>
        <authorList>
            <person name="Qu J.H."/>
            <person name="Zhang L.J."/>
            <person name="Fu Y.H."/>
            <person name="Li H.F."/>
        </authorList>
    </citation>
    <scope>NUCLEOTIDE SEQUENCE [LARGE SCALE GENOMIC DNA]</scope>
    <source>
        <strain evidence="4 5">H-1</strain>
    </source>
</reference>
<dbReference type="Pfam" id="PF03572">
    <property type="entry name" value="Peptidase_S41"/>
    <property type="match status" value="1"/>
</dbReference>
<feature type="chain" id="PRO_5047209250" description="Tail specific protease domain-containing protein" evidence="2">
    <location>
        <begin position="20"/>
        <end position="279"/>
    </location>
</feature>
<dbReference type="InterPro" id="IPR029045">
    <property type="entry name" value="ClpP/crotonase-like_dom_sf"/>
</dbReference>
<feature type="region of interest" description="Disordered" evidence="1">
    <location>
        <begin position="260"/>
        <end position="279"/>
    </location>
</feature>
<organism evidence="4 5">
    <name type="scientific">Rufibacter sediminis</name>
    <dbReference type="NCBI Taxonomy" id="2762756"/>
    <lineage>
        <taxon>Bacteria</taxon>
        <taxon>Pseudomonadati</taxon>
        <taxon>Bacteroidota</taxon>
        <taxon>Cytophagia</taxon>
        <taxon>Cytophagales</taxon>
        <taxon>Hymenobacteraceae</taxon>
        <taxon>Rufibacter</taxon>
    </lineage>
</organism>
<gene>
    <name evidence="4" type="ORF">H7U12_12470</name>
</gene>
<evidence type="ECO:0000256" key="2">
    <source>
        <dbReference type="SAM" id="SignalP"/>
    </source>
</evidence>
<proteinExistence type="predicted"/>
<comment type="caution">
    <text evidence="4">The sequence shown here is derived from an EMBL/GenBank/DDBJ whole genome shotgun (WGS) entry which is preliminary data.</text>
</comment>
<keyword evidence="5" id="KW-1185">Reference proteome</keyword>
<dbReference type="Proteomes" id="UP000659698">
    <property type="component" value="Unassembled WGS sequence"/>
</dbReference>
<sequence length="279" mass="30360">MNRNLLLVCLLLVCASAFGQTTSQPLPDSVKAYLDKGLSLLQEHSLNRDAVNWEELRRAAYEKARGAKTYEEVAPVYPFLFEQLNDYHGWFTYKGKSYSWRRNPAQPRNAAVVAELKKKPGVQVKVLKNGIGYILLQGNSDFGMTNVNRDAQAIRDSISKIHPGKIKGWIIDLRLNTGGNMYPMFGGLAQLMGDGKVGGFVTKDQKPEEEWSIRDSNFYVNTALVTNVPQALQVAGDAPMAVLLSNMTASAGEAVAISLKGASSGKPPTGSPLPTKASG</sequence>
<evidence type="ECO:0000313" key="5">
    <source>
        <dbReference type="Proteomes" id="UP000659698"/>
    </source>
</evidence>